<feature type="region of interest" description="Disordered" evidence="1">
    <location>
        <begin position="49"/>
        <end position="199"/>
    </location>
</feature>
<dbReference type="Gramene" id="Zm00001eb263150_T001">
    <property type="protein sequence ID" value="Zm00001eb263150_P001"/>
    <property type="gene ID" value="Zm00001eb263150"/>
</dbReference>
<reference evidence="3" key="1">
    <citation type="journal article" date="2009" name="Science">
        <title>The B73 maize genome: complexity, diversity, and dynamics.</title>
        <authorList>
            <person name="Schnable P.S."/>
            <person name="Ware D."/>
            <person name="Fulton R.S."/>
            <person name="Stein J.C."/>
            <person name="Wei F."/>
            <person name="Pasternak S."/>
            <person name="Liang C."/>
            <person name="Zhang J."/>
            <person name="Fulton L."/>
            <person name="Graves T.A."/>
            <person name="Minx P."/>
            <person name="Reily A.D."/>
            <person name="Courtney L."/>
            <person name="Kruchowski S.S."/>
            <person name="Tomlinson C."/>
            <person name="Strong C."/>
            <person name="Delehaunty K."/>
            <person name="Fronick C."/>
            <person name="Courtney B."/>
            <person name="Rock S.M."/>
            <person name="Belter E."/>
            <person name="Du F."/>
            <person name="Kim K."/>
            <person name="Abbott R.M."/>
            <person name="Cotton M."/>
            <person name="Levy A."/>
            <person name="Marchetto P."/>
            <person name="Ochoa K."/>
            <person name="Jackson S.M."/>
            <person name="Gillam B."/>
            <person name="Chen W."/>
            <person name="Yan L."/>
            <person name="Higginbotham J."/>
            <person name="Cardenas M."/>
            <person name="Waligorski J."/>
            <person name="Applebaum E."/>
            <person name="Phelps L."/>
            <person name="Falcone J."/>
            <person name="Kanchi K."/>
            <person name="Thane T."/>
            <person name="Scimone A."/>
            <person name="Thane N."/>
            <person name="Henke J."/>
            <person name="Wang T."/>
            <person name="Ruppert J."/>
            <person name="Shah N."/>
            <person name="Rotter K."/>
            <person name="Hodges J."/>
            <person name="Ingenthron E."/>
            <person name="Cordes M."/>
            <person name="Kohlberg S."/>
            <person name="Sgro J."/>
            <person name="Delgado B."/>
            <person name="Mead K."/>
            <person name="Chinwalla A."/>
            <person name="Leonard S."/>
            <person name="Crouse K."/>
            <person name="Collura K."/>
            <person name="Kudrna D."/>
            <person name="Currie J."/>
            <person name="He R."/>
            <person name="Angelova A."/>
            <person name="Rajasekar S."/>
            <person name="Mueller T."/>
            <person name="Lomeli R."/>
            <person name="Scara G."/>
            <person name="Ko A."/>
            <person name="Delaney K."/>
            <person name="Wissotski M."/>
            <person name="Lopez G."/>
            <person name="Campos D."/>
            <person name="Braidotti M."/>
            <person name="Ashley E."/>
            <person name="Golser W."/>
            <person name="Kim H."/>
            <person name="Lee S."/>
            <person name="Lin J."/>
            <person name="Dujmic Z."/>
            <person name="Kim W."/>
            <person name="Talag J."/>
            <person name="Zuccolo A."/>
            <person name="Fan C."/>
            <person name="Sebastian A."/>
            <person name="Kramer M."/>
            <person name="Spiegel L."/>
            <person name="Nascimento L."/>
            <person name="Zutavern T."/>
            <person name="Miller B."/>
            <person name="Ambroise C."/>
            <person name="Muller S."/>
            <person name="Spooner W."/>
            <person name="Narechania A."/>
            <person name="Ren L."/>
            <person name="Wei S."/>
            <person name="Kumari S."/>
            <person name="Faga B."/>
            <person name="Levy M.J."/>
            <person name="McMahan L."/>
            <person name="Van Buren P."/>
            <person name="Vaughn M.W."/>
            <person name="Ying K."/>
            <person name="Yeh C.-T."/>
            <person name="Emrich S.J."/>
            <person name="Jia Y."/>
            <person name="Kalyanaraman A."/>
            <person name="Hsia A.-P."/>
            <person name="Barbazuk W.B."/>
            <person name="Baucom R.S."/>
            <person name="Brutnell T.P."/>
            <person name="Carpita N.C."/>
            <person name="Chaparro C."/>
            <person name="Chia J.-M."/>
            <person name="Deragon J.-M."/>
            <person name="Estill J.C."/>
            <person name="Fu Y."/>
            <person name="Jeddeloh J.A."/>
            <person name="Han Y."/>
            <person name="Lee H."/>
            <person name="Li P."/>
            <person name="Lisch D.R."/>
            <person name="Liu S."/>
            <person name="Liu Z."/>
            <person name="Nagel D.H."/>
            <person name="McCann M.C."/>
            <person name="SanMiguel P."/>
            <person name="Myers A.M."/>
            <person name="Nettleton D."/>
            <person name="Nguyen J."/>
            <person name="Penning B.W."/>
            <person name="Ponnala L."/>
            <person name="Schneider K.L."/>
            <person name="Schwartz D.C."/>
            <person name="Sharma A."/>
            <person name="Soderlund C."/>
            <person name="Springer N.M."/>
            <person name="Sun Q."/>
            <person name="Wang H."/>
            <person name="Waterman M."/>
            <person name="Westerman R."/>
            <person name="Wolfgruber T.K."/>
            <person name="Yang L."/>
            <person name="Yu Y."/>
            <person name="Zhang L."/>
            <person name="Zhou S."/>
            <person name="Zhu Q."/>
            <person name="Bennetzen J.L."/>
            <person name="Dawe R.K."/>
            <person name="Jiang J."/>
            <person name="Jiang N."/>
            <person name="Presting G.G."/>
            <person name="Wessler S.R."/>
            <person name="Aluru S."/>
            <person name="Martienssen R.A."/>
            <person name="Clifton S.W."/>
            <person name="McCombie W.R."/>
            <person name="Wing R.A."/>
            <person name="Wilson R.K."/>
        </authorList>
    </citation>
    <scope>NUCLEOTIDE SEQUENCE [LARGE SCALE GENOMIC DNA]</scope>
    <source>
        <strain evidence="3">cv. B73</strain>
    </source>
</reference>
<reference evidence="2" key="3">
    <citation type="submission" date="2021-05" db="UniProtKB">
        <authorList>
            <consortium name="EnsemblPlants"/>
        </authorList>
    </citation>
    <scope>IDENTIFICATION</scope>
    <source>
        <strain evidence="2">cv. B73</strain>
    </source>
</reference>
<protein>
    <submittedName>
        <fullName evidence="2">Uncharacterized protein</fullName>
    </submittedName>
</protein>
<dbReference type="Proteomes" id="UP000007305">
    <property type="component" value="Chromosome 6"/>
</dbReference>
<organism evidence="2 3">
    <name type="scientific">Zea mays</name>
    <name type="common">Maize</name>
    <dbReference type="NCBI Taxonomy" id="4577"/>
    <lineage>
        <taxon>Eukaryota</taxon>
        <taxon>Viridiplantae</taxon>
        <taxon>Streptophyta</taxon>
        <taxon>Embryophyta</taxon>
        <taxon>Tracheophyta</taxon>
        <taxon>Spermatophyta</taxon>
        <taxon>Magnoliopsida</taxon>
        <taxon>Liliopsida</taxon>
        <taxon>Poales</taxon>
        <taxon>Poaceae</taxon>
        <taxon>PACMAD clade</taxon>
        <taxon>Panicoideae</taxon>
        <taxon>Andropogonodae</taxon>
        <taxon>Andropogoneae</taxon>
        <taxon>Tripsacinae</taxon>
        <taxon>Zea</taxon>
    </lineage>
</organism>
<feature type="compositionally biased region" description="Acidic residues" evidence="1">
    <location>
        <begin position="145"/>
        <end position="154"/>
    </location>
</feature>
<feature type="compositionally biased region" description="Basic residues" evidence="1">
    <location>
        <begin position="49"/>
        <end position="60"/>
    </location>
</feature>
<dbReference type="AlphaFoldDB" id="A0A804PTB6"/>
<name>A0A804PTB6_MAIZE</name>
<dbReference type="InParanoid" id="A0A804PTB6"/>
<keyword evidence="3" id="KW-1185">Reference proteome</keyword>
<evidence type="ECO:0000313" key="3">
    <source>
        <dbReference type="Proteomes" id="UP000007305"/>
    </source>
</evidence>
<dbReference type="EnsemblPlants" id="Zm00001eb263150_T001">
    <property type="protein sequence ID" value="Zm00001eb263150_P001"/>
    <property type="gene ID" value="Zm00001eb263150"/>
</dbReference>
<feature type="compositionally biased region" description="Low complexity" evidence="1">
    <location>
        <begin position="173"/>
        <end position="189"/>
    </location>
</feature>
<evidence type="ECO:0000313" key="2">
    <source>
        <dbReference type="EnsemblPlants" id="Zm00001eb263150_P001"/>
    </source>
</evidence>
<evidence type="ECO:0000256" key="1">
    <source>
        <dbReference type="SAM" id="MobiDB-lite"/>
    </source>
</evidence>
<reference evidence="2" key="2">
    <citation type="submission" date="2019-07" db="EMBL/GenBank/DDBJ databases">
        <authorList>
            <person name="Seetharam A."/>
            <person name="Woodhouse M."/>
            <person name="Cannon E."/>
        </authorList>
    </citation>
    <scope>NUCLEOTIDE SEQUENCE [LARGE SCALE GENOMIC DNA]</scope>
    <source>
        <strain evidence="2">cv. B73</strain>
    </source>
</reference>
<sequence>MCRIYLADRYEAHLSIQLYTAKAQSRQLHSRGIPHHGLHFSESVPLRAHNPRRAHPHSRCVRSNPDSPRPSPDRAKEEQYGQPLQAEFSSPSPDSGGGGGSCVTTESDEDASSPSPDVVRRSLAPQERTVLLEREHSLPPSQAVDGDDDDDLDANVERHHAEDAPGGSDCYPSSSSSSSRHAPSATAAAEGPGPVGRRRGDEQAIRRLHQEELQLLRPAIGDLCSVTIRPPPRRTMRIYSTSRTHASLVFHLGVPPELAEGGGSFDSPCLGRDDELSCSIGAAFRKKARKLC</sequence>
<proteinExistence type="predicted"/>
<accession>A0A804PTB6</accession>